<protein>
    <submittedName>
        <fullName evidence="1">Uncharacterized protein</fullName>
    </submittedName>
</protein>
<organism evidence="1 2">
    <name type="scientific">Penicillium italicum</name>
    <name type="common">Blue mold</name>
    <dbReference type="NCBI Taxonomy" id="40296"/>
    <lineage>
        <taxon>Eukaryota</taxon>
        <taxon>Fungi</taxon>
        <taxon>Dikarya</taxon>
        <taxon>Ascomycota</taxon>
        <taxon>Pezizomycotina</taxon>
        <taxon>Eurotiomycetes</taxon>
        <taxon>Eurotiomycetidae</taxon>
        <taxon>Eurotiales</taxon>
        <taxon>Aspergillaceae</taxon>
        <taxon>Penicillium</taxon>
    </lineage>
</organism>
<comment type="caution">
    <text evidence="1">The sequence shown here is derived from an EMBL/GenBank/DDBJ whole genome shotgun (WGS) entry which is preliminary data.</text>
</comment>
<proteinExistence type="predicted"/>
<dbReference type="EMBL" id="JQGA01000216">
    <property type="protein sequence ID" value="KGO77097.1"/>
    <property type="molecule type" value="Genomic_DNA"/>
</dbReference>
<sequence length="57" mass="6478">MFVQNAVTWPQATNTISPHERVRLTPSMIPDACDFDAKDSSFFNNGASYLLRRKFGK</sequence>
<dbReference type="HOGENOM" id="CLU_2997166_0_0_1"/>
<dbReference type="Proteomes" id="UP000030104">
    <property type="component" value="Unassembled WGS sequence"/>
</dbReference>
<keyword evidence="2" id="KW-1185">Reference proteome</keyword>
<evidence type="ECO:0000313" key="2">
    <source>
        <dbReference type="Proteomes" id="UP000030104"/>
    </source>
</evidence>
<name>A0A0A2LAF2_PENIT</name>
<reference evidence="1 2" key="1">
    <citation type="journal article" date="2015" name="Mol. Plant Microbe Interact.">
        <title>Genome, transcriptome, and functional analyses of Penicillium expansum provide new insights into secondary metabolism and pathogenicity.</title>
        <authorList>
            <person name="Ballester A.R."/>
            <person name="Marcet-Houben M."/>
            <person name="Levin E."/>
            <person name="Sela N."/>
            <person name="Selma-Lazaro C."/>
            <person name="Carmona L."/>
            <person name="Wisniewski M."/>
            <person name="Droby S."/>
            <person name="Gonzalez-Candelas L."/>
            <person name="Gabaldon T."/>
        </authorList>
    </citation>
    <scope>NUCLEOTIDE SEQUENCE [LARGE SCALE GENOMIC DNA]</scope>
    <source>
        <strain evidence="1 2">PHI-1</strain>
    </source>
</reference>
<accession>A0A0A2LAF2</accession>
<dbReference type="AlphaFoldDB" id="A0A0A2LAF2"/>
<evidence type="ECO:0000313" key="1">
    <source>
        <dbReference type="EMBL" id="KGO77097.1"/>
    </source>
</evidence>
<gene>
    <name evidence="1" type="ORF">PITC_024530</name>
</gene>